<dbReference type="PANTHER" id="PTHR11705">
    <property type="entry name" value="PROTEASE FAMILY M14 CARBOXYPEPTIDASE A,B"/>
    <property type="match status" value="1"/>
</dbReference>
<feature type="signal peptide" evidence="10">
    <location>
        <begin position="1"/>
        <end position="22"/>
    </location>
</feature>
<keyword evidence="9" id="KW-1133">Transmembrane helix</keyword>
<evidence type="ECO:0000256" key="2">
    <source>
        <dbReference type="ARBA" id="ARBA00005988"/>
    </source>
</evidence>
<dbReference type="Proteomes" id="UP000232693">
    <property type="component" value="Chromosome"/>
</dbReference>
<evidence type="ECO:0000259" key="11">
    <source>
        <dbReference type="PROSITE" id="PS52035"/>
    </source>
</evidence>
<feature type="region of interest" description="Disordered" evidence="8">
    <location>
        <begin position="172"/>
        <end position="201"/>
    </location>
</feature>
<dbReference type="SUPFAM" id="SSF53187">
    <property type="entry name" value="Zn-dependent exopeptidases"/>
    <property type="match status" value="1"/>
</dbReference>
<dbReference type="RefSeq" id="WP_106647068.1">
    <property type="nucleotide sequence ID" value="NZ_BMGO01000001.1"/>
</dbReference>
<keyword evidence="5" id="KW-0862">Zinc</keyword>
<evidence type="ECO:0000313" key="12">
    <source>
        <dbReference type="EMBL" id="AUD79245.1"/>
    </source>
</evidence>
<evidence type="ECO:0000256" key="8">
    <source>
        <dbReference type="SAM" id="MobiDB-lite"/>
    </source>
</evidence>
<reference evidence="12 13" key="1">
    <citation type="submission" date="2017-12" db="EMBL/GenBank/DDBJ databases">
        <title>Kangiella profundi FT102 completed genome.</title>
        <authorList>
            <person name="Xu J."/>
            <person name="Wang J."/>
            <person name="Lu Y."/>
        </authorList>
    </citation>
    <scope>NUCLEOTIDE SEQUENCE [LARGE SCALE GENOMIC DNA]</scope>
    <source>
        <strain evidence="12 13">FT102</strain>
    </source>
</reference>
<keyword evidence="6" id="KW-0482">Metalloprotease</keyword>
<evidence type="ECO:0000256" key="5">
    <source>
        <dbReference type="ARBA" id="ARBA00022833"/>
    </source>
</evidence>
<keyword evidence="9" id="KW-0472">Membrane</keyword>
<feature type="active site" description="Proton donor/acceptor" evidence="7">
    <location>
        <position position="346"/>
    </location>
</feature>
<evidence type="ECO:0000256" key="6">
    <source>
        <dbReference type="ARBA" id="ARBA00023049"/>
    </source>
</evidence>
<dbReference type="InterPro" id="IPR000834">
    <property type="entry name" value="Peptidase_M14"/>
</dbReference>
<feature type="domain" description="Peptidase M14" evidence="11">
    <location>
        <begin position="55"/>
        <end position="398"/>
    </location>
</feature>
<sequence>MAKIKACILATAIVSAVGITQAEVLTYTENTNSSNQLAIGYPVPIPVDSLTPVDGFRTYDSLHSQHQSLALTHPEIRSSIVGQTHNNRDIYAYRFGDTDSQTIDGLPEPAFLINGTIHAREWQSPEVVTELMEQLAEGKNDQGVIQYLLDNTNVVILPVMNIDGFLQTQRFPNQVNQSPGTNSSSTPAQKFAEPRDGRMRRKNMPNVDELLSTEADRLRGVDLNRNGPVFFGVQAGNNDPNSLIYGGASAQSEIETQALLSAAALGPRNRLRFYQDTHSFSRVLFIPQPNNSRLNDITTSLANKFQSATQAQGSNYFPIYNPVGSGIPATAEYFAYTDLIPAWTLEIEPPQGFDNEPDGGAFYGGTGASHSGFIMPDSEIARTRDELAVAQILMLYHQAGPAYVKSIRVVNSNGNDVYSASWSGGANRTLNVTANNTLLGGETYTLYVSFSKPMRVRNSSGNVIQYTGQSIALSPSVTITGNGGSGNFTRNIGVSRSNWLNQELDGLSFNQYMDDAFKVSFQLPTDIPVSSTTGTTDITINITAEDLAGMELDSNPATAVDWSRGAWTNYESSNGQSGDTGGTDSSYKLRVSNQNLTLTEPQSSGGGGGALHWFLLLWLGVFGLVRRTKKVI</sequence>
<gene>
    <name evidence="12" type="ORF">CW740_08295</name>
</gene>
<organism evidence="12 13">
    <name type="scientific">Kangiella profundi</name>
    <dbReference type="NCBI Taxonomy" id="1561924"/>
    <lineage>
        <taxon>Bacteria</taxon>
        <taxon>Pseudomonadati</taxon>
        <taxon>Pseudomonadota</taxon>
        <taxon>Gammaproteobacteria</taxon>
        <taxon>Kangiellales</taxon>
        <taxon>Kangiellaceae</taxon>
        <taxon>Kangiella</taxon>
    </lineage>
</organism>
<dbReference type="AlphaFoldDB" id="A0A2K9A5X4"/>
<evidence type="ECO:0000256" key="1">
    <source>
        <dbReference type="ARBA" id="ARBA00001947"/>
    </source>
</evidence>
<evidence type="ECO:0000256" key="3">
    <source>
        <dbReference type="ARBA" id="ARBA00022670"/>
    </source>
</evidence>
<keyword evidence="4" id="KW-0378">Hydrolase</keyword>
<evidence type="ECO:0000256" key="7">
    <source>
        <dbReference type="PROSITE-ProRule" id="PRU01379"/>
    </source>
</evidence>
<comment type="cofactor">
    <cofactor evidence="1">
        <name>Zn(2+)</name>
        <dbReference type="ChEBI" id="CHEBI:29105"/>
    </cofactor>
</comment>
<keyword evidence="13" id="KW-1185">Reference proteome</keyword>
<proteinExistence type="inferred from homology"/>
<feature type="transmembrane region" description="Helical" evidence="9">
    <location>
        <begin position="605"/>
        <end position="625"/>
    </location>
</feature>
<dbReference type="KEGG" id="kpd:CW740_08295"/>
<dbReference type="GO" id="GO:0004181">
    <property type="term" value="F:metallocarboxypeptidase activity"/>
    <property type="evidence" value="ECO:0007669"/>
    <property type="project" value="InterPro"/>
</dbReference>
<keyword evidence="10" id="KW-0732">Signal</keyword>
<dbReference type="GO" id="GO:0005615">
    <property type="term" value="C:extracellular space"/>
    <property type="evidence" value="ECO:0007669"/>
    <property type="project" value="TreeGrafter"/>
</dbReference>
<protein>
    <recommendedName>
        <fullName evidence="11">Peptidase M14 domain-containing protein</fullName>
    </recommendedName>
</protein>
<dbReference type="Pfam" id="PF00246">
    <property type="entry name" value="Peptidase_M14"/>
    <property type="match status" value="1"/>
</dbReference>
<comment type="similarity">
    <text evidence="2 7">Belongs to the peptidase M14 family.</text>
</comment>
<dbReference type="Gene3D" id="3.40.630.10">
    <property type="entry name" value="Zn peptidases"/>
    <property type="match status" value="1"/>
</dbReference>
<dbReference type="PROSITE" id="PS52035">
    <property type="entry name" value="PEPTIDASE_M14"/>
    <property type="match status" value="1"/>
</dbReference>
<name>A0A2K9A5X4_9GAMM</name>
<dbReference type="NCBIfam" id="TIGR03501">
    <property type="entry name" value="GlyGly_CTERM"/>
    <property type="match status" value="1"/>
</dbReference>
<dbReference type="InterPro" id="IPR020008">
    <property type="entry name" value="GlyGly_CTERM"/>
</dbReference>
<dbReference type="PANTHER" id="PTHR11705:SF143">
    <property type="entry name" value="SLL0236 PROTEIN"/>
    <property type="match status" value="1"/>
</dbReference>
<dbReference type="GO" id="GO:0006508">
    <property type="term" value="P:proteolysis"/>
    <property type="evidence" value="ECO:0007669"/>
    <property type="project" value="UniProtKB-KW"/>
</dbReference>
<evidence type="ECO:0000313" key="13">
    <source>
        <dbReference type="Proteomes" id="UP000232693"/>
    </source>
</evidence>
<keyword evidence="9" id="KW-0812">Transmembrane</keyword>
<dbReference type="GO" id="GO:0008270">
    <property type="term" value="F:zinc ion binding"/>
    <property type="evidence" value="ECO:0007669"/>
    <property type="project" value="InterPro"/>
</dbReference>
<keyword evidence="3" id="KW-0645">Protease</keyword>
<dbReference type="SMART" id="SM00631">
    <property type="entry name" value="Zn_pept"/>
    <property type="match status" value="1"/>
</dbReference>
<evidence type="ECO:0000256" key="10">
    <source>
        <dbReference type="SAM" id="SignalP"/>
    </source>
</evidence>
<accession>A0A2K9A5X4</accession>
<evidence type="ECO:0000256" key="4">
    <source>
        <dbReference type="ARBA" id="ARBA00022801"/>
    </source>
</evidence>
<evidence type="ECO:0000256" key="9">
    <source>
        <dbReference type="SAM" id="Phobius"/>
    </source>
</evidence>
<feature type="compositionally biased region" description="Polar residues" evidence="8">
    <location>
        <begin position="172"/>
        <end position="188"/>
    </location>
</feature>
<dbReference type="OrthoDB" id="5294005at2"/>
<dbReference type="EMBL" id="CP025120">
    <property type="protein sequence ID" value="AUD79245.1"/>
    <property type="molecule type" value="Genomic_DNA"/>
</dbReference>
<feature type="chain" id="PRO_5043881904" description="Peptidase M14 domain-containing protein" evidence="10">
    <location>
        <begin position="23"/>
        <end position="632"/>
    </location>
</feature>